<feature type="transmembrane region" description="Helical" evidence="1">
    <location>
        <begin position="21"/>
        <end position="41"/>
    </location>
</feature>
<dbReference type="InterPro" id="IPR051784">
    <property type="entry name" value="Nod_factor_ABC_transporter"/>
</dbReference>
<dbReference type="AlphaFoldDB" id="A0A6I0FA21"/>
<keyword evidence="1" id="KW-0812">Transmembrane</keyword>
<proteinExistence type="predicted"/>
<evidence type="ECO:0000256" key="1">
    <source>
        <dbReference type="SAM" id="Phobius"/>
    </source>
</evidence>
<keyword evidence="1" id="KW-0472">Membrane</keyword>
<accession>A0A6I0FA21</accession>
<feature type="transmembrane region" description="Helical" evidence="1">
    <location>
        <begin position="139"/>
        <end position="166"/>
    </location>
</feature>
<organism evidence="2 3">
    <name type="scientific">Alkaliphilus pronyensis</name>
    <dbReference type="NCBI Taxonomy" id="1482732"/>
    <lineage>
        <taxon>Bacteria</taxon>
        <taxon>Bacillati</taxon>
        <taxon>Bacillota</taxon>
        <taxon>Clostridia</taxon>
        <taxon>Peptostreptococcales</taxon>
        <taxon>Natronincolaceae</taxon>
        <taxon>Alkaliphilus</taxon>
    </lineage>
</organism>
<dbReference type="OrthoDB" id="9815972at2"/>
<reference evidence="2 3" key="1">
    <citation type="submission" date="2019-10" db="EMBL/GenBank/DDBJ databases">
        <title>Alkaliphilus serpentinus sp. nov. and Alkaliphilus pronyensis sp. nov., two novel anaerobic alkaliphilic species isolated from the serpentinized-hosted hydrothermal field of the Prony Bay (New Caledonia).</title>
        <authorList>
            <person name="Postec A."/>
        </authorList>
    </citation>
    <scope>NUCLEOTIDE SEQUENCE [LARGE SCALE GENOMIC DNA]</scope>
    <source>
        <strain evidence="2 3">LacV</strain>
    </source>
</reference>
<keyword evidence="1" id="KW-1133">Transmembrane helix</keyword>
<dbReference type="Proteomes" id="UP000432715">
    <property type="component" value="Unassembled WGS sequence"/>
</dbReference>
<feature type="transmembrane region" description="Helical" evidence="1">
    <location>
        <begin position="221"/>
        <end position="242"/>
    </location>
</feature>
<dbReference type="EMBL" id="WBZC01000031">
    <property type="protein sequence ID" value="KAB3534148.1"/>
    <property type="molecule type" value="Genomic_DNA"/>
</dbReference>
<comment type="caution">
    <text evidence="2">The sequence shown here is derived from an EMBL/GenBank/DDBJ whole genome shotgun (WGS) entry which is preliminary data.</text>
</comment>
<sequence length="258" mass="29433">MKYFYSFSAIAKREWIELKRYWFNSFIGIVMYILVFLALFTGAQSIGQNNFALMDSLEGFLIGYALWFLAIGAFSDTAHSIIDEARKGTLEQLYMTEIPFTWLLISKNLVSTVFFLLLFVFIIIMQMQITGIALNLDLLSISITLFISLFSLYGIGLILAGLGLVFKRIQNLLGAAQFVIVGIMVLSPTTIPFVKFLPFVYGRELIMNIMREGYSVFNFTIIDWSFLIGNSVIYMLVGLYGYKLSERQVLKRGMLGQY</sequence>
<feature type="transmembrane region" description="Helical" evidence="1">
    <location>
        <begin position="61"/>
        <end position="82"/>
    </location>
</feature>
<dbReference type="RefSeq" id="WP_151861369.1">
    <property type="nucleotide sequence ID" value="NZ_WBZC01000031.1"/>
</dbReference>
<name>A0A6I0FA21_9FIRM</name>
<keyword evidence="3" id="KW-1185">Reference proteome</keyword>
<evidence type="ECO:0000313" key="3">
    <source>
        <dbReference type="Proteomes" id="UP000432715"/>
    </source>
</evidence>
<feature type="transmembrane region" description="Helical" evidence="1">
    <location>
        <begin position="102"/>
        <end position="127"/>
    </location>
</feature>
<dbReference type="PANTHER" id="PTHR43229">
    <property type="entry name" value="NODULATION PROTEIN J"/>
    <property type="match status" value="1"/>
</dbReference>
<dbReference type="PANTHER" id="PTHR43229:SF6">
    <property type="entry name" value="ABC-TYPE MULTIDRUG TRANSPORT SYSTEM, PERMEASE COMPONENT"/>
    <property type="match status" value="1"/>
</dbReference>
<evidence type="ECO:0000313" key="2">
    <source>
        <dbReference type="EMBL" id="KAB3534148.1"/>
    </source>
</evidence>
<feature type="transmembrane region" description="Helical" evidence="1">
    <location>
        <begin position="178"/>
        <end position="201"/>
    </location>
</feature>
<protein>
    <submittedName>
        <fullName evidence="2">ABC transporter permease</fullName>
    </submittedName>
</protein>
<gene>
    <name evidence="2" type="ORF">F8154_09425</name>
</gene>